<keyword evidence="3" id="KW-1185">Reference proteome</keyword>
<protein>
    <submittedName>
        <fullName evidence="2">Uncharacterized protein</fullName>
    </submittedName>
</protein>
<dbReference type="InterPro" id="IPR051702">
    <property type="entry name" value="SH3_domain_YSC84-like"/>
</dbReference>
<evidence type="ECO:0000256" key="1">
    <source>
        <dbReference type="SAM" id="Phobius"/>
    </source>
</evidence>
<dbReference type="PANTHER" id="PTHR15629">
    <property type="entry name" value="SH3YL1 PROTEIN"/>
    <property type="match status" value="1"/>
</dbReference>
<dbReference type="PANTHER" id="PTHR15629:SF2">
    <property type="entry name" value="SH3 DOMAIN-CONTAINING YSC84-LIKE PROTEIN 1"/>
    <property type="match status" value="1"/>
</dbReference>
<organism evidence="2 3">
    <name type="scientific">Hibiscus sabdariffa</name>
    <name type="common">roselle</name>
    <dbReference type="NCBI Taxonomy" id="183260"/>
    <lineage>
        <taxon>Eukaryota</taxon>
        <taxon>Viridiplantae</taxon>
        <taxon>Streptophyta</taxon>
        <taxon>Embryophyta</taxon>
        <taxon>Tracheophyta</taxon>
        <taxon>Spermatophyta</taxon>
        <taxon>Magnoliopsida</taxon>
        <taxon>eudicotyledons</taxon>
        <taxon>Gunneridae</taxon>
        <taxon>Pentapetalae</taxon>
        <taxon>rosids</taxon>
        <taxon>malvids</taxon>
        <taxon>Malvales</taxon>
        <taxon>Malvaceae</taxon>
        <taxon>Malvoideae</taxon>
        <taxon>Hibiscus</taxon>
    </lineage>
</organism>
<proteinExistence type="predicted"/>
<sequence length="176" mass="18852">MVVILLPIVTFILLSIATFVGVLINTISNVLQVAKHDVMDWTGTRGWLNLPVGLSMEHEIYKASNTLRNYLQVDSSRLDHSCQLDLAFPVLKGAKGLAVVTVIAGVLVAYNVGTGLVIARRSDGIWCTQSTLLSVGLGCATAGFFWSVVVADLRARDSGSGTPIVVAKVFHPALYL</sequence>
<feature type="transmembrane region" description="Helical" evidence="1">
    <location>
        <begin position="97"/>
        <end position="119"/>
    </location>
</feature>
<evidence type="ECO:0000313" key="2">
    <source>
        <dbReference type="EMBL" id="KAK8581875.1"/>
    </source>
</evidence>
<dbReference type="Proteomes" id="UP001472677">
    <property type="component" value="Unassembled WGS sequence"/>
</dbReference>
<feature type="transmembrane region" description="Helical" evidence="1">
    <location>
        <begin position="6"/>
        <end position="27"/>
    </location>
</feature>
<name>A0ABR2FLP8_9ROSI</name>
<reference evidence="2 3" key="1">
    <citation type="journal article" date="2024" name="G3 (Bethesda)">
        <title>Genome assembly of Hibiscus sabdariffa L. provides insights into metabolisms of medicinal natural products.</title>
        <authorList>
            <person name="Kim T."/>
        </authorList>
    </citation>
    <scope>NUCLEOTIDE SEQUENCE [LARGE SCALE GENOMIC DNA]</scope>
    <source>
        <strain evidence="2">TK-2024</strain>
        <tissue evidence="2">Old leaves</tissue>
    </source>
</reference>
<gene>
    <name evidence="2" type="ORF">V6N12_072081</name>
</gene>
<feature type="transmembrane region" description="Helical" evidence="1">
    <location>
        <begin position="131"/>
        <end position="151"/>
    </location>
</feature>
<accession>A0ABR2FLP8</accession>
<comment type="caution">
    <text evidence="2">The sequence shown here is derived from an EMBL/GenBank/DDBJ whole genome shotgun (WGS) entry which is preliminary data.</text>
</comment>
<keyword evidence="1" id="KW-0812">Transmembrane</keyword>
<dbReference type="EMBL" id="JBBPBM010000006">
    <property type="protein sequence ID" value="KAK8581875.1"/>
    <property type="molecule type" value="Genomic_DNA"/>
</dbReference>
<keyword evidence="1" id="KW-1133">Transmembrane helix</keyword>
<keyword evidence="1" id="KW-0472">Membrane</keyword>
<evidence type="ECO:0000313" key="3">
    <source>
        <dbReference type="Proteomes" id="UP001472677"/>
    </source>
</evidence>